<evidence type="ECO:0000256" key="3">
    <source>
        <dbReference type="ARBA" id="ARBA00023274"/>
    </source>
</evidence>
<sequence length="196" mass="22282">IGDVGDVISLDPYYARDNLLLPRKAAYATPENIEKYSNMRKTRTIKARFSSIHSGMTVKTLSKSVIPVFMNPQVPWTLNKMHIRVAFRTEGYNVPEDAIEMPTTPIEGPDPIKEAADFAVHVTINNTESVPVRCRLFHIKQGLETAHLADEYYLDKGEPILAEQKDLLESMQMPEIIEDLSSSISLVEKYRIKYIE</sequence>
<evidence type="ECO:0000256" key="4">
    <source>
        <dbReference type="ARBA" id="ARBA00035194"/>
    </source>
</evidence>
<dbReference type="GO" id="GO:1990904">
    <property type="term" value="C:ribonucleoprotein complex"/>
    <property type="evidence" value="ECO:0007669"/>
    <property type="project" value="UniProtKB-KW"/>
</dbReference>
<comment type="similarity">
    <text evidence="1">Belongs to the bacterial ribosomal protein bL9 family.</text>
</comment>
<dbReference type="OrthoDB" id="5555409at2759"/>
<evidence type="ECO:0000256" key="5">
    <source>
        <dbReference type="ARBA" id="ARBA00035381"/>
    </source>
</evidence>
<evidence type="ECO:0000313" key="7">
    <source>
        <dbReference type="EMBL" id="GFR26842.1"/>
    </source>
</evidence>
<evidence type="ECO:0000313" key="8">
    <source>
        <dbReference type="Proteomes" id="UP000887116"/>
    </source>
</evidence>
<organism evidence="7 8">
    <name type="scientific">Trichonephila clavata</name>
    <name type="common">Joro spider</name>
    <name type="synonym">Nephila clavata</name>
    <dbReference type="NCBI Taxonomy" id="2740835"/>
    <lineage>
        <taxon>Eukaryota</taxon>
        <taxon>Metazoa</taxon>
        <taxon>Ecdysozoa</taxon>
        <taxon>Arthropoda</taxon>
        <taxon>Chelicerata</taxon>
        <taxon>Arachnida</taxon>
        <taxon>Araneae</taxon>
        <taxon>Araneomorphae</taxon>
        <taxon>Entelegynae</taxon>
        <taxon>Araneoidea</taxon>
        <taxon>Nephilidae</taxon>
        <taxon>Trichonephila</taxon>
    </lineage>
</organism>
<dbReference type="InterPro" id="IPR036935">
    <property type="entry name" value="Ribosomal_bL9_N_sf"/>
</dbReference>
<feature type="domain" description="Ribosomal protein L9" evidence="6">
    <location>
        <begin position="2"/>
        <end position="36"/>
    </location>
</feature>
<keyword evidence="8" id="KW-1185">Reference proteome</keyword>
<evidence type="ECO:0000256" key="1">
    <source>
        <dbReference type="ARBA" id="ARBA00010605"/>
    </source>
</evidence>
<accession>A0A8X6LZW5</accession>
<dbReference type="AlphaFoldDB" id="A0A8X6LZW5"/>
<keyword evidence="2 7" id="KW-0689">Ribosomal protein</keyword>
<dbReference type="Pfam" id="PF01281">
    <property type="entry name" value="Ribosomal_L9_N"/>
    <property type="match status" value="1"/>
</dbReference>
<dbReference type="Proteomes" id="UP000887116">
    <property type="component" value="Unassembled WGS sequence"/>
</dbReference>
<dbReference type="GO" id="GO:0005840">
    <property type="term" value="C:ribosome"/>
    <property type="evidence" value="ECO:0007669"/>
    <property type="project" value="UniProtKB-KW"/>
</dbReference>
<dbReference type="InterPro" id="IPR020070">
    <property type="entry name" value="Ribosomal_bL9_N"/>
</dbReference>
<protein>
    <recommendedName>
        <fullName evidence="4">Large ribosomal subunit protein bL9m</fullName>
    </recommendedName>
    <alternativeName>
        <fullName evidence="5">39S ribosomal protein L9, mitochondrial</fullName>
    </alternativeName>
</protein>
<dbReference type="GO" id="GO:0003735">
    <property type="term" value="F:structural constituent of ribosome"/>
    <property type="evidence" value="ECO:0007669"/>
    <property type="project" value="InterPro"/>
</dbReference>
<evidence type="ECO:0000256" key="2">
    <source>
        <dbReference type="ARBA" id="ARBA00022980"/>
    </source>
</evidence>
<name>A0A8X6LZW5_TRICU</name>
<evidence type="ECO:0000259" key="6">
    <source>
        <dbReference type="Pfam" id="PF01281"/>
    </source>
</evidence>
<reference evidence="7" key="1">
    <citation type="submission" date="2020-07" db="EMBL/GenBank/DDBJ databases">
        <title>Multicomponent nature underlies the extraordinary mechanical properties of spider dragline silk.</title>
        <authorList>
            <person name="Kono N."/>
            <person name="Nakamura H."/>
            <person name="Mori M."/>
            <person name="Yoshida Y."/>
            <person name="Ohtoshi R."/>
            <person name="Malay A.D."/>
            <person name="Moran D.A.P."/>
            <person name="Tomita M."/>
            <person name="Numata K."/>
            <person name="Arakawa K."/>
        </authorList>
    </citation>
    <scope>NUCLEOTIDE SEQUENCE</scope>
</reference>
<dbReference type="GO" id="GO:0006412">
    <property type="term" value="P:translation"/>
    <property type="evidence" value="ECO:0007669"/>
    <property type="project" value="InterPro"/>
</dbReference>
<dbReference type="Gene3D" id="3.40.5.10">
    <property type="entry name" value="Ribosomal protein L9, N-terminal domain"/>
    <property type="match status" value="1"/>
</dbReference>
<dbReference type="InterPro" id="IPR009027">
    <property type="entry name" value="Ribosomal_bL9/RNase_H1_N"/>
</dbReference>
<proteinExistence type="inferred from homology"/>
<dbReference type="PANTHER" id="PTHR21368">
    <property type="entry name" value="50S RIBOSOMAL PROTEIN L9"/>
    <property type="match status" value="1"/>
</dbReference>
<dbReference type="SUPFAM" id="SSF55658">
    <property type="entry name" value="L9 N-domain-like"/>
    <property type="match status" value="1"/>
</dbReference>
<keyword evidence="3" id="KW-0687">Ribonucleoprotein</keyword>
<feature type="non-terminal residue" evidence="7">
    <location>
        <position position="196"/>
    </location>
</feature>
<comment type="caution">
    <text evidence="7">The sequence shown here is derived from an EMBL/GenBank/DDBJ whole genome shotgun (WGS) entry which is preliminary data.</text>
</comment>
<dbReference type="InterPro" id="IPR000244">
    <property type="entry name" value="Ribosomal_bL9"/>
</dbReference>
<gene>
    <name evidence="7" type="primary">mRpL9</name>
    <name evidence="7" type="ORF">TNCT_277931</name>
</gene>
<dbReference type="EMBL" id="BMAO01008845">
    <property type="protein sequence ID" value="GFR26842.1"/>
    <property type="molecule type" value="Genomic_DNA"/>
</dbReference>